<evidence type="ECO:0000256" key="1">
    <source>
        <dbReference type="SAM" id="MobiDB-lite"/>
    </source>
</evidence>
<proteinExistence type="predicted"/>
<dbReference type="RefSeq" id="WP_200266328.1">
    <property type="nucleotide sequence ID" value="NZ_JAENIJ010000001.1"/>
</dbReference>
<keyword evidence="4" id="KW-1185">Reference proteome</keyword>
<dbReference type="AlphaFoldDB" id="A0A934S1R6"/>
<name>A0A934S1R6_9BACT</name>
<feature type="compositionally biased region" description="Acidic residues" evidence="1">
    <location>
        <begin position="336"/>
        <end position="348"/>
    </location>
</feature>
<evidence type="ECO:0000313" key="3">
    <source>
        <dbReference type="EMBL" id="MBK1880781.1"/>
    </source>
</evidence>
<feature type="compositionally biased region" description="Gly residues" evidence="1">
    <location>
        <begin position="349"/>
        <end position="373"/>
    </location>
</feature>
<gene>
    <name evidence="3" type="ORF">JIN85_00055</name>
</gene>
<feature type="transmembrane region" description="Helical" evidence="2">
    <location>
        <begin position="38"/>
        <end position="60"/>
    </location>
</feature>
<comment type="caution">
    <text evidence="3">The sequence shown here is derived from an EMBL/GenBank/DDBJ whole genome shotgun (WGS) entry which is preliminary data.</text>
</comment>
<dbReference type="Proteomes" id="UP000603141">
    <property type="component" value="Unassembled WGS sequence"/>
</dbReference>
<keyword evidence="2" id="KW-1133">Transmembrane helix</keyword>
<feature type="transmembrane region" description="Helical" evidence="2">
    <location>
        <begin position="72"/>
        <end position="92"/>
    </location>
</feature>
<evidence type="ECO:0000313" key="4">
    <source>
        <dbReference type="Proteomes" id="UP000603141"/>
    </source>
</evidence>
<feature type="transmembrane region" description="Helical" evidence="2">
    <location>
        <begin position="144"/>
        <end position="163"/>
    </location>
</feature>
<keyword evidence="2" id="KW-0472">Membrane</keyword>
<keyword evidence="2" id="KW-0812">Transmembrane</keyword>
<sequence>MTAPSSQNDPIQVKSGSSSRDFWLKEARKTAFQVNAAWWLEFATGPLLIASLIGAAAILLTRNFLPDLSPAVLWSSLGGLISLIAFGSWFFASRRFEKPETSLVRIEAEMGLHNSLSAANVGIGPWPSPTVEARAGLRWHWPRLIIPPLAAIALLSAGLLIPVSSKSAAYPKPEEPQAWLKLESQLDQLEEKDVVNDSYLDEMKERLEQLRAQKEEEWFSHSSLEATDTLEKSHESEMKRMQRDLESAENALSSLDKNAQTMTEEQKSQLLNDYQQALQSLENGSMKPNPKLLEQMKQLDPSNLGQLSQEQLQQLRENMRKHQQAMKDAQSGESQEWQDELLDGEDGQNGEGQGDGDGDGKPGGENGKGGVARGPGHSPGVLGKEKDAVETGDLTGLQAKDLSNAIPGDLLQLQNGEHDVDTTPSKISSGGNTTATGSGGDRVWQDSLDPDEQRTLKKFFE</sequence>
<organism evidence="3 4">
    <name type="scientific">Luteolibacter pohnpeiensis</name>
    <dbReference type="NCBI Taxonomy" id="454153"/>
    <lineage>
        <taxon>Bacteria</taxon>
        <taxon>Pseudomonadati</taxon>
        <taxon>Verrucomicrobiota</taxon>
        <taxon>Verrucomicrobiia</taxon>
        <taxon>Verrucomicrobiales</taxon>
        <taxon>Verrucomicrobiaceae</taxon>
        <taxon>Luteolibacter</taxon>
    </lineage>
</organism>
<evidence type="ECO:0000256" key="2">
    <source>
        <dbReference type="SAM" id="Phobius"/>
    </source>
</evidence>
<dbReference type="EMBL" id="JAENIJ010000001">
    <property type="protein sequence ID" value="MBK1880781.1"/>
    <property type="molecule type" value="Genomic_DNA"/>
</dbReference>
<reference evidence="3" key="1">
    <citation type="submission" date="2021-01" db="EMBL/GenBank/DDBJ databases">
        <title>Modified the classification status of verrucomicrobia.</title>
        <authorList>
            <person name="Feng X."/>
        </authorList>
    </citation>
    <scope>NUCLEOTIDE SEQUENCE</scope>
    <source>
        <strain evidence="3">KCTC 22041</strain>
    </source>
</reference>
<feature type="region of interest" description="Disordered" evidence="1">
    <location>
        <begin position="317"/>
        <end position="461"/>
    </location>
</feature>
<feature type="compositionally biased region" description="Basic and acidic residues" evidence="1">
    <location>
        <begin position="229"/>
        <end position="246"/>
    </location>
</feature>
<feature type="region of interest" description="Disordered" evidence="1">
    <location>
        <begin position="222"/>
        <end position="248"/>
    </location>
</feature>
<feature type="compositionally biased region" description="Basic and acidic residues" evidence="1">
    <location>
        <begin position="451"/>
        <end position="461"/>
    </location>
</feature>
<protein>
    <submittedName>
        <fullName evidence="3">Uncharacterized protein</fullName>
    </submittedName>
</protein>
<accession>A0A934S1R6</accession>